<evidence type="ECO:0000256" key="1">
    <source>
        <dbReference type="SAM" id="Phobius"/>
    </source>
</evidence>
<dbReference type="Pfam" id="PF07242">
    <property type="entry name" value="DUF1430"/>
    <property type="match status" value="1"/>
</dbReference>
<feature type="transmembrane region" description="Helical" evidence="1">
    <location>
        <begin position="215"/>
        <end position="233"/>
    </location>
</feature>
<feature type="transmembrane region" description="Helical" evidence="1">
    <location>
        <begin position="640"/>
        <end position="657"/>
    </location>
</feature>
<feature type="transmembrane region" description="Helical" evidence="1">
    <location>
        <begin position="590"/>
        <end position="619"/>
    </location>
</feature>
<keyword evidence="3" id="KW-1185">Reference proteome</keyword>
<evidence type="ECO:0000313" key="3">
    <source>
        <dbReference type="Proteomes" id="UP000286848"/>
    </source>
</evidence>
<feature type="transmembrane region" description="Helical" evidence="1">
    <location>
        <begin position="329"/>
        <end position="350"/>
    </location>
</feature>
<dbReference type="AlphaFoldDB" id="A0A401IVJ9"/>
<accession>A0A401IVJ9</accession>
<sequence length="699" mass="79960">MNSKILSFLTGLLAIFAAILILMVGNYQQKVKQAENEFTLSNDFYPIQIPKIYGNGGEYREQIKDLNWVANKTGINYLKRQRFIGWKMKNNKIDYNKPVQSIEFQMYTVKATKIMKNFGDKPQLISKETKNIGTHLPGHSVRLIPIKNTVVNSQSREGTFFLETKDRQKIQRFIELLVLRLNKRSNQKLQKSDFKLVDQNNIEKVNFNGPDQLSLLAKVILAFLVIFLIMYQLSNSKKLAIYKLNGFSIYKSFMRSSGKMWLGSMSAIFLIDLLCWNFGKLRWGLETFLGQIGTFIAIPLISFTLIEMLQEMSFTNQINSKDYNRFNFIILYCIKGAALVLCFFSLVPLAQLSTGAYTNAIQANGNSKQNKYGVFYPTQIGNNLEQHTLEDGQKLDDLMYPSLNKKGAIIIDDSDIHQKIPEAIKFVKVNPNYLKLYPLYDNTGKKISISEKDNSIVLCLPEFRKKYKKQLIKYVRYTANDELGYIPKVKVYFTLPAKNRNFKDINNGLGLDKKTLFITTSKNSSFVERNIMNGQGEGDGLKIPIKSSVNEAYKMAKPLLTENNYIDNYPQLVKLSDISKEQLKLDIGNVVAQITVILTGLVITFILISYVTLLFFKVFKYSIVIKKINGFSRRLAYKELWLLTLCQYVIMLLIAGAQKNINLNTLILLSLTVVIELVINLITIINLEKKNIGDVLNGE</sequence>
<evidence type="ECO:0008006" key="4">
    <source>
        <dbReference type="Google" id="ProtNLM"/>
    </source>
</evidence>
<organism evidence="2 3">
    <name type="scientific">Ligilactobacillus salitolerans</name>
    <dbReference type="NCBI Taxonomy" id="1808352"/>
    <lineage>
        <taxon>Bacteria</taxon>
        <taxon>Bacillati</taxon>
        <taxon>Bacillota</taxon>
        <taxon>Bacilli</taxon>
        <taxon>Lactobacillales</taxon>
        <taxon>Lactobacillaceae</taxon>
        <taxon>Ligilactobacillus</taxon>
    </lineage>
</organism>
<dbReference type="Proteomes" id="UP000286848">
    <property type="component" value="Unassembled WGS sequence"/>
</dbReference>
<protein>
    <recommendedName>
        <fullName evidence="4">Bacteriocin-associated integral membrane protein</fullName>
    </recommendedName>
</protein>
<keyword evidence="1" id="KW-0472">Membrane</keyword>
<name>A0A401IVJ9_9LACO</name>
<feature type="transmembrane region" description="Helical" evidence="1">
    <location>
        <begin position="260"/>
        <end position="279"/>
    </location>
</feature>
<proteinExistence type="predicted"/>
<feature type="transmembrane region" description="Helical" evidence="1">
    <location>
        <begin position="663"/>
        <end position="687"/>
    </location>
</feature>
<dbReference type="RefSeq" id="WP_158609236.1">
    <property type="nucleotide sequence ID" value="NZ_BFFP01000040.1"/>
</dbReference>
<reference evidence="2 3" key="1">
    <citation type="journal article" date="2019" name="Int. J. Syst. Evol. Microbiol.">
        <title>Lactobacillus salitolerans sp. nov., a novel lactic acid bacterium isolated from spent mushroom substrates.</title>
        <authorList>
            <person name="Tohno M."/>
            <person name="Tanizawa Y."/>
            <person name="Kojima Y."/>
            <person name="Sakamoto M."/>
            <person name="Nakamura Y."/>
            <person name="Ohkuma M."/>
            <person name="Kobayashi H."/>
        </authorList>
    </citation>
    <scope>NUCLEOTIDE SEQUENCE [LARGE SCALE GENOMIC DNA]</scope>
    <source>
        <strain evidence="2 3">YK43</strain>
    </source>
</reference>
<dbReference type="InterPro" id="IPR006541">
    <property type="entry name" value="Bacteriocin_ass"/>
</dbReference>
<feature type="transmembrane region" description="Helical" evidence="1">
    <location>
        <begin position="291"/>
        <end position="309"/>
    </location>
</feature>
<gene>
    <name evidence="2" type="ORF">LFYK43_20230</name>
</gene>
<keyword evidence="1" id="KW-1133">Transmembrane helix</keyword>
<keyword evidence="1" id="KW-0812">Transmembrane</keyword>
<dbReference type="EMBL" id="BFFP01000040">
    <property type="protein sequence ID" value="GBG95564.1"/>
    <property type="molecule type" value="Genomic_DNA"/>
</dbReference>
<dbReference type="OrthoDB" id="2195234at2"/>
<comment type="caution">
    <text evidence="2">The sequence shown here is derived from an EMBL/GenBank/DDBJ whole genome shotgun (WGS) entry which is preliminary data.</text>
</comment>
<evidence type="ECO:0000313" key="2">
    <source>
        <dbReference type="EMBL" id="GBG95564.1"/>
    </source>
</evidence>